<sequence length="304" mass="34254">MFQNWVKMRKRRDVFSVGAANFRDDHVPYMGGNMNKAGKDFSTASSLSSPARLAVRDCASRRNILHHRFLSWLSYPLYQRKGHNAQAYIYEDVECVFGRVNDIADFLFGASLPLLLRKGRTRQKRRKPRIQATSNETRRKAYLSASCVKPSGHVWCQDFGEVRRVTVSYRRWLQQRGSLAEHFALVDAAVKGGEDQAITFTGPVNKRPTTINVRAPGYSIRRATSFRGALRSIVGGLRKKSFASQNTHEWGRAGERAADTAIIRALRKVRLLGRQNTARSELRLCFAGEGVNIAIAGALQLVEK</sequence>
<keyword evidence="2" id="KW-1185">Reference proteome</keyword>
<dbReference type="AlphaFoldDB" id="A0AA39V1Q5"/>
<organism evidence="1 2">
    <name type="scientific">Armillaria luteobubalina</name>
    <dbReference type="NCBI Taxonomy" id="153913"/>
    <lineage>
        <taxon>Eukaryota</taxon>
        <taxon>Fungi</taxon>
        <taxon>Dikarya</taxon>
        <taxon>Basidiomycota</taxon>
        <taxon>Agaricomycotina</taxon>
        <taxon>Agaricomycetes</taxon>
        <taxon>Agaricomycetidae</taxon>
        <taxon>Agaricales</taxon>
        <taxon>Marasmiineae</taxon>
        <taxon>Physalacriaceae</taxon>
        <taxon>Armillaria</taxon>
    </lineage>
</organism>
<gene>
    <name evidence="1" type="ORF">EDD18DRAFT_1100515</name>
</gene>
<reference evidence="1" key="1">
    <citation type="submission" date="2023-06" db="EMBL/GenBank/DDBJ databases">
        <authorList>
            <consortium name="Lawrence Berkeley National Laboratory"/>
            <person name="Ahrendt S."/>
            <person name="Sahu N."/>
            <person name="Indic B."/>
            <person name="Wong-Bajracharya J."/>
            <person name="Merenyi Z."/>
            <person name="Ke H.-M."/>
            <person name="Monk M."/>
            <person name="Kocsube S."/>
            <person name="Drula E."/>
            <person name="Lipzen A."/>
            <person name="Balint B."/>
            <person name="Henrissat B."/>
            <person name="Andreopoulos B."/>
            <person name="Martin F.M."/>
            <person name="Harder C.B."/>
            <person name="Rigling D."/>
            <person name="Ford K.L."/>
            <person name="Foster G.D."/>
            <person name="Pangilinan J."/>
            <person name="Papanicolaou A."/>
            <person name="Barry K."/>
            <person name="LaButti K."/>
            <person name="Viragh M."/>
            <person name="Koriabine M."/>
            <person name="Yan M."/>
            <person name="Riley R."/>
            <person name="Champramary S."/>
            <person name="Plett K.L."/>
            <person name="Tsai I.J."/>
            <person name="Slot J."/>
            <person name="Sipos G."/>
            <person name="Plett J."/>
            <person name="Nagy L.G."/>
            <person name="Grigoriev I.V."/>
        </authorList>
    </citation>
    <scope>NUCLEOTIDE SEQUENCE</scope>
    <source>
        <strain evidence="1">HWK02</strain>
    </source>
</reference>
<evidence type="ECO:0000313" key="1">
    <source>
        <dbReference type="EMBL" id="KAK0502020.1"/>
    </source>
</evidence>
<comment type="caution">
    <text evidence="1">The sequence shown here is derived from an EMBL/GenBank/DDBJ whole genome shotgun (WGS) entry which is preliminary data.</text>
</comment>
<accession>A0AA39V1Q5</accession>
<proteinExistence type="predicted"/>
<dbReference type="Proteomes" id="UP001175228">
    <property type="component" value="Unassembled WGS sequence"/>
</dbReference>
<protein>
    <submittedName>
        <fullName evidence="1">Uncharacterized protein</fullName>
    </submittedName>
</protein>
<name>A0AA39V1Q5_9AGAR</name>
<dbReference type="EMBL" id="JAUEPU010000005">
    <property type="protein sequence ID" value="KAK0502020.1"/>
    <property type="molecule type" value="Genomic_DNA"/>
</dbReference>
<evidence type="ECO:0000313" key="2">
    <source>
        <dbReference type="Proteomes" id="UP001175228"/>
    </source>
</evidence>